<name>A0A6H1U1I0_9CYAN</name>
<evidence type="ECO:0000313" key="3">
    <source>
        <dbReference type="EMBL" id="QIZ72694.1"/>
    </source>
</evidence>
<evidence type="ECO:0000259" key="2">
    <source>
        <dbReference type="PROSITE" id="PS51782"/>
    </source>
</evidence>
<dbReference type="CDD" id="cd12797">
    <property type="entry name" value="M23_peptidase"/>
    <property type="match status" value="1"/>
</dbReference>
<dbReference type="CDD" id="cd00118">
    <property type="entry name" value="LysM"/>
    <property type="match status" value="1"/>
</dbReference>
<dbReference type="Pfam" id="PF01476">
    <property type="entry name" value="LysM"/>
    <property type="match status" value="1"/>
</dbReference>
<reference evidence="3 4" key="1">
    <citation type="submission" date="2020-04" db="EMBL/GenBank/DDBJ databases">
        <authorList>
            <person name="Basu S."/>
            <person name="Maruthanayagam V."/>
            <person name="Chakraborty S."/>
            <person name="Pramanik A."/>
            <person name="Mukherjee J."/>
            <person name="Brink B."/>
        </authorList>
    </citation>
    <scope>NUCLEOTIDE SEQUENCE [LARGE SCALE GENOMIC DNA]</scope>
    <source>
        <strain evidence="3 4">AP17</strain>
    </source>
</reference>
<dbReference type="Proteomes" id="UP000500857">
    <property type="component" value="Chromosome"/>
</dbReference>
<dbReference type="InterPro" id="IPR018392">
    <property type="entry name" value="LysM"/>
</dbReference>
<dbReference type="InterPro" id="IPR050570">
    <property type="entry name" value="Cell_wall_metabolism_enzyme"/>
</dbReference>
<evidence type="ECO:0000256" key="1">
    <source>
        <dbReference type="SAM" id="SignalP"/>
    </source>
</evidence>
<dbReference type="InterPro" id="IPR016047">
    <property type="entry name" value="M23ase_b-sheet_dom"/>
</dbReference>
<feature type="domain" description="LysM" evidence="2">
    <location>
        <begin position="45"/>
        <end position="89"/>
    </location>
</feature>
<dbReference type="RefSeq" id="WP_168570841.1">
    <property type="nucleotide sequence ID" value="NZ_CP051167.1"/>
</dbReference>
<dbReference type="InterPro" id="IPR011055">
    <property type="entry name" value="Dup_hybrid_motif"/>
</dbReference>
<dbReference type="SMART" id="SM00257">
    <property type="entry name" value="LysM"/>
    <property type="match status" value="1"/>
</dbReference>
<sequence length="299" mass="31640">MSLFHRLILGTSVLLLAGPIAPVAANPSESATPSACPAPALDRIQRHTVAAGESLEAIAEQYNLIPATLIGFNPQLRGGGVQPGMELKIPPYNGITVNVNPGQTWPELASAYNVRADVLFEVNGCQPPQAVAFIPGVNWSPTSSPETGLPEAATDADATLDGYPLPEPGETLLAYGWRVTGEDSKVVFHSGIDLQADAGTPVLAVEEGIVAYASDRGAYGNLVVINHPGGKQTRYAHLQSIEISLRQKVRRGDRLGSVGTSGSPDVGEPHLHFEVRSNSDLGWVAEDPALYLRSQVSER</sequence>
<dbReference type="PROSITE" id="PS51782">
    <property type="entry name" value="LYSM"/>
    <property type="match status" value="1"/>
</dbReference>
<organism evidence="3 4">
    <name type="scientific">Oxynema aestuarii AP17</name>
    <dbReference type="NCBI Taxonomy" id="2064643"/>
    <lineage>
        <taxon>Bacteria</taxon>
        <taxon>Bacillati</taxon>
        <taxon>Cyanobacteriota</taxon>
        <taxon>Cyanophyceae</taxon>
        <taxon>Oscillatoriophycideae</taxon>
        <taxon>Oscillatoriales</taxon>
        <taxon>Oscillatoriaceae</taxon>
        <taxon>Oxynema</taxon>
        <taxon>Oxynema aestuarii</taxon>
    </lineage>
</organism>
<dbReference type="KEGG" id="oxy:HCG48_20590"/>
<dbReference type="GO" id="GO:0004222">
    <property type="term" value="F:metalloendopeptidase activity"/>
    <property type="evidence" value="ECO:0007669"/>
    <property type="project" value="TreeGrafter"/>
</dbReference>
<protein>
    <submittedName>
        <fullName evidence="3">M23 family metallopeptidase</fullName>
    </submittedName>
</protein>
<accession>A0A6H1U1I0</accession>
<dbReference type="InterPro" id="IPR036779">
    <property type="entry name" value="LysM_dom_sf"/>
</dbReference>
<dbReference type="EMBL" id="CP051167">
    <property type="protein sequence ID" value="QIZ72694.1"/>
    <property type="molecule type" value="Genomic_DNA"/>
</dbReference>
<dbReference type="SUPFAM" id="SSF51261">
    <property type="entry name" value="Duplicated hybrid motif"/>
    <property type="match status" value="1"/>
</dbReference>
<proteinExistence type="predicted"/>
<evidence type="ECO:0000313" key="4">
    <source>
        <dbReference type="Proteomes" id="UP000500857"/>
    </source>
</evidence>
<keyword evidence="1" id="KW-0732">Signal</keyword>
<feature type="chain" id="PRO_5026256402" evidence="1">
    <location>
        <begin position="18"/>
        <end position="299"/>
    </location>
</feature>
<dbReference type="Pfam" id="PF01551">
    <property type="entry name" value="Peptidase_M23"/>
    <property type="match status" value="1"/>
</dbReference>
<dbReference type="PANTHER" id="PTHR21666">
    <property type="entry name" value="PEPTIDASE-RELATED"/>
    <property type="match status" value="1"/>
</dbReference>
<gene>
    <name evidence="3" type="ORF">HCG48_20590</name>
</gene>
<dbReference type="AlphaFoldDB" id="A0A6H1U1I0"/>
<dbReference type="SUPFAM" id="SSF54106">
    <property type="entry name" value="LysM domain"/>
    <property type="match status" value="1"/>
</dbReference>
<dbReference type="Gene3D" id="2.70.70.10">
    <property type="entry name" value="Glucose Permease (Domain IIA)"/>
    <property type="match status" value="1"/>
</dbReference>
<dbReference type="PANTHER" id="PTHR21666:SF290">
    <property type="entry name" value="PEPTIDASE M23 DOMAIN PROTEIN"/>
    <property type="match status" value="1"/>
</dbReference>
<keyword evidence="4" id="KW-1185">Reference proteome</keyword>
<feature type="signal peptide" evidence="1">
    <location>
        <begin position="1"/>
        <end position="17"/>
    </location>
</feature>
<dbReference type="Gene3D" id="3.10.350.10">
    <property type="entry name" value="LysM domain"/>
    <property type="match status" value="1"/>
</dbReference>